<dbReference type="EMBL" id="CAUYUJ010001727">
    <property type="protein sequence ID" value="CAK0797310.1"/>
    <property type="molecule type" value="Genomic_DNA"/>
</dbReference>
<comment type="caution">
    <text evidence="1">The sequence shown here is derived from an EMBL/GenBank/DDBJ whole genome shotgun (WGS) entry which is preliminary data.</text>
</comment>
<keyword evidence="2" id="KW-1185">Reference proteome</keyword>
<organism evidence="1 2">
    <name type="scientific">Prorocentrum cordatum</name>
    <dbReference type="NCBI Taxonomy" id="2364126"/>
    <lineage>
        <taxon>Eukaryota</taxon>
        <taxon>Sar</taxon>
        <taxon>Alveolata</taxon>
        <taxon>Dinophyceae</taxon>
        <taxon>Prorocentrales</taxon>
        <taxon>Prorocentraceae</taxon>
        <taxon>Prorocentrum</taxon>
    </lineage>
</organism>
<evidence type="ECO:0000313" key="1">
    <source>
        <dbReference type="EMBL" id="CAK0797310.1"/>
    </source>
</evidence>
<dbReference type="Proteomes" id="UP001189429">
    <property type="component" value="Unassembled WGS sequence"/>
</dbReference>
<protein>
    <submittedName>
        <fullName evidence="1">Uncharacterized protein</fullName>
    </submittedName>
</protein>
<sequence>ELDGMDDEDGPGEMQQQFEQNLGEVADSGTALTVGLFKQILNEKLKPIEKDINAIKKHGVSHQDLHNAVQPLKAAVDDITSRVSTLEVSTPKTMSARSGSEASLGTVLEAKLQDMENKINDLTGKGRTPDGTIAVLGGMDGFADLAAASDFLNTRIANINVPPPADIFIKGESFNGLLFAKFGSPTSVDTLVKHFRQNSISHNGQKIWANRDMPITQRVPLRFLFGFKRLLTEWGFRKQAVQIDDEALTMHVAGEHIITVSVNSGTMHQTWAKTEWEQWSAFHNDSEFKQLGASCQEILGRVADKGKGKSK</sequence>
<gene>
    <name evidence="1" type="ORF">PCOR1329_LOCUS6443</name>
</gene>
<evidence type="ECO:0000313" key="2">
    <source>
        <dbReference type="Proteomes" id="UP001189429"/>
    </source>
</evidence>
<proteinExistence type="predicted"/>
<reference evidence="1" key="1">
    <citation type="submission" date="2023-10" db="EMBL/GenBank/DDBJ databases">
        <authorList>
            <person name="Chen Y."/>
            <person name="Shah S."/>
            <person name="Dougan E. K."/>
            <person name="Thang M."/>
            <person name="Chan C."/>
        </authorList>
    </citation>
    <scope>NUCLEOTIDE SEQUENCE [LARGE SCALE GENOMIC DNA]</scope>
</reference>
<name>A0ABN9PVQ0_9DINO</name>
<feature type="non-terminal residue" evidence="1">
    <location>
        <position position="1"/>
    </location>
</feature>
<accession>A0ABN9PVQ0</accession>